<keyword evidence="2" id="KW-1185">Reference proteome</keyword>
<proteinExistence type="predicted"/>
<comment type="caution">
    <text evidence="1">The sequence shown here is derived from an EMBL/GenBank/DDBJ whole genome shotgun (WGS) entry which is preliminary data.</text>
</comment>
<evidence type="ECO:0000313" key="2">
    <source>
        <dbReference type="Proteomes" id="UP000598997"/>
    </source>
</evidence>
<dbReference type="InterPro" id="IPR011990">
    <property type="entry name" value="TPR-like_helical_dom_sf"/>
</dbReference>
<reference evidence="1 2" key="1">
    <citation type="journal article" date="2014" name="Int. J. Syst. Evol. Microbiol.">
        <title>Complete genome sequence of Corynebacterium casei LMG S-19264T (=DSM 44701T), isolated from a smear-ripened cheese.</title>
        <authorList>
            <consortium name="US DOE Joint Genome Institute (JGI-PGF)"/>
            <person name="Walter F."/>
            <person name="Albersmeier A."/>
            <person name="Kalinowski J."/>
            <person name="Ruckert C."/>
        </authorList>
    </citation>
    <scope>NUCLEOTIDE SEQUENCE [LARGE SCALE GENOMIC DNA]</scope>
    <source>
        <strain evidence="1 2">CGMCC 1.15358</strain>
    </source>
</reference>
<dbReference type="EMBL" id="BMIO01000004">
    <property type="protein sequence ID" value="GGD42898.1"/>
    <property type="molecule type" value="Genomic_DNA"/>
</dbReference>
<organism evidence="1 2">
    <name type="scientific">Croceicoccus pelagius</name>
    <dbReference type="NCBI Taxonomy" id="1703341"/>
    <lineage>
        <taxon>Bacteria</taxon>
        <taxon>Pseudomonadati</taxon>
        <taxon>Pseudomonadota</taxon>
        <taxon>Alphaproteobacteria</taxon>
        <taxon>Sphingomonadales</taxon>
        <taxon>Erythrobacteraceae</taxon>
        <taxon>Croceicoccus</taxon>
    </lineage>
</organism>
<dbReference type="Gene3D" id="1.25.40.10">
    <property type="entry name" value="Tetratricopeptide repeat domain"/>
    <property type="match status" value="1"/>
</dbReference>
<name>A0A916YFB4_9SPHN</name>
<gene>
    <name evidence="1" type="ORF">GCM10010989_16180</name>
</gene>
<accession>A0A916YFB4</accession>
<dbReference type="AlphaFoldDB" id="A0A916YFB4"/>
<evidence type="ECO:0000313" key="1">
    <source>
        <dbReference type="EMBL" id="GGD42898.1"/>
    </source>
</evidence>
<dbReference type="Proteomes" id="UP000598997">
    <property type="component" value="Unassembled WGS sequence"/>
</dbReference>
<sequence>MDANERALERARDQLSRDPSDLRALREGVQAAMRLGRIDLAATYAQRAQQLAPGDAHITAARGAIEIHRGRPRQGLALFEQADMAGLPENVFVSDRALGYDLLGDQPSAQYYYAIANRLNPNDETLRRYALSLSIIGDYDTGAAMLKPLLNIGDRPAWRMQAFMLAINGRGDEAVEVLNRILPSDVAAELTPYLLQMPNLTRAQQAAAANLGIFPSLAQAGNSAAEAQRAKRRRPGD</sequence>
<protein>
    <submittedName>
        <fullName evidence="1">Uncharacterized protein</fullName>
    </submittedName>
</protein>
<dbReference type="SUPFAM" id="SSF48452">
    <property type="entry name" value="TPR-like"/>
    <property type="match status" value="1"/>
</dbReference>